<keyword evidence="5" id="KW-1185">Reference proteome</keyword>
<dbReference type="Pfam" id="PF03109">
    <property type="entry name" value="ABC1"/>
    <property type="match status" value="1"/>
</dbReference>
<feature type="compositionally biased region" description="Basic and acidic residues" evidence="1">
    <location>
        <begin position="780"/>
        <end position="790"/>
    </location>
</feature>
<proteinExistence type="predicted"/>
<dbReference type="VEuPathDB" id="CryptoDB:cand_035160"/>
<dbReference type="PANTHER" id="PTHR43173:SF3">
    <property type="entry name" value="ABC1 FAMILY PROTEIN"/>
    <property type="match status" value="1"/>
</dbReference>
<dbReference type="AlphaFoldDB" id="A0A1J4MXD8"/>
<accession>A0A1J4MXD8</accession>
<dbReference type="InterPro" id="IPR011009">
    <property type="entry name" value="Kinase-like_dom_sf"/>
</dbReference>
<comment type="caution">
    <text evidence="4">The sequence shown here is derived from an EMBL/GenBank/DDBJ whole genome shotgun (WGS) entry which is preliminary data.</text>
</comment>
<dbReference type="Proteomes" id="UP000186804">
    <property type="component" value="Unassembled WGS sequence"/>
</dbReference>
<protein>
    <submittedName>
        <fullName evidence="4">Beta-lactamase family protein</fullName>
    </submittedName>
</protein>
<evidence type="ECO:0000259" key="2">
    <source>
        <dbReference type="Pfam" id="PF00144"/>
    </source>
</evidence>
<feature type="domain" description="ABC1 atypical kinase-like" evidence="3">
    <location>
        <begin position="89"/>
        <end position="335"/>
    </location>
</feature>
<gene>
    <name evidence="4" type="ORF">cand_035160</name>
</gene>
<dbReference type="SUPFAM" id="SSF56601">
    <property type="entry name" value="beta-lactamase/transpeptidase-like"/>
    <property type="match status" value="1"/>
</dbReference>
<dbReference type="EMBL" id="LRBS01000005">
    <property type="protein sequence ID" value="OII78187.1"/>
    <property type="molecule type" value="Genomic_DNA"/>
</dbReference>
<dbReference type="Pfam" id="PF00144">
    <property type="entry name" value="Beta-lactamase"/>
    <property type="match status" value="1"/>
</dbReference>
<sequence length="1069" mass="123373">MNDLDSWSRKWRTLWCWTHMYVHYKRAQAHARSLPEEAQDIYWSKQHSHFAELIWQNISELRGWWVKVGQFLSTRSDLLPHEYIVYLSKLQDMMPSTPWPQIKEILEKELGIEWNSKFQEIREIPMASASIAQVHSAKLRDGTKVIVEVQHPNVEEILQQDMTNLTQLSWAFGILEKSINFLPMIEEWQKAASKELDFTFELKHQQRAYDLLIQSNVDITVPVTYPQYSSKKILTMEYIEGFKITDKKSLKKYKVDVYQLLYTLCDSFAYQIHIGGFFHGDPHPGNILVVYNSIKQKYQPALIDWGLVKIFDFKSRKAFSKMVYCVSTLNLMGLMESFEEMGFKFKDNKNTIDPEMYMDALRIAFRDNDSKPSEHRAIKESSYAAYKAASEIPSLNRKEIEDSNPLEDWPKDIIFFIRIASLIHGICIELNQSIPFLKILANRAQQFLCNEGSSRVLLNNKIIRECNYSEIQNYSYDKDMARSKILGNKESSYGKSKFGRRLDDFVESLIKSKSLLGCQIVVISKGKVIGNTFKGKMGSIDGRQVRENTLFNGFNACLGILVTGILLCVERQLLSLDDPICHYWDGFIRYGKRNITLRHILTHRSGIHAFFPENFNLTTMFNYKKMVQIIEDTTPQYLPDESTHYNPYLLGWVLSEMISLVTNTPTPEFLQSELFSPLNLENDIFMPVPPENQVKEIESIQHGECVNNSNRMTEYKDDREEPEISLPVFTEEANYNSISSNTQFALFMKNSIDQIIELGKKHFTDKFQVRNFDIDQHDNVKNNLNDEKTNNIEQSPSCSEKSMEQIGTEQISAKNEAIYDRIASVSRIVEFSSISHEEVLKKFSMATCTLKGKINDSNYNDKNLPSSSRDIRKYKKTLTHKQTRKFTPFGILQIKPHVMDPLVQNSHKVMNIWIPPTCGKLTALSLARFYHHLGCGDIISQNILKQASIPTSTDQTFESLILTGGSSRKWGFGYQIIECIYEPKKYNIHNLMWRSNLVDNSKLTHGQIICGLGHADMGGNIGCTFPDLQLSLAFLTNDYLKGSYASQCILHYVLEKFGLRIINYVPVVP</sequence>
<evidence type="ECO:0000256" key="1">
    <source>
        <dbReference type="SAM" id="MobiDB-lite"/>
    </source>
</evidence>
<dbReference type="InterPro" id="IPR012338">
    <property type="entry name" value="Beta-lactam/transpept-like"/>
</dbReference>
<dbReference type="SUPFAM" id="SSF56112">
    <property type="entry name" value="Protein kinase-like (PK-like)"/>
    <property type="match status" value="1"/>
</dbReference>
<feature type="region of interest" description="Disordered" evidence="1">
    <location>
        <begin position="780"/>
        <end position="806"/>
    </location>
</feature>
<dbReference type="Gene3D" id="3.40.710.10">
    <property type="entry name" value="DD-peptidase/beta-lactamase superfamily"/>
    <property type="match status" value="1"/>
</dbReference>
<organism evidence="4 5">
    <name type="scientific">Cryptosporidium andersoni</name>
    <dbReference type="NCBI Taxonomy" id="117008"/>
    <lineage>
        <taxon>Eukaryota</taxon>
        <taxon>Sar</taxon>
        <taxon>Alveolata</taxon>
        <taxon>Apicomplexa</taxon>
        <taxon>Conoidasida</taxon>
        <taxon>Coccidia</taxon>
        <taxon>Eucoccidiorida</taxon>
        <taxon>Eimeriorina</taxon>
        <taxon>Cryptosporidiidae</taxon>
        <taxon>Cryptosporidium</taxon>
    </lineage>
</organism>
<dbReference type="OrthoDB" id="427480at2759"/>
<name>A0A1J4MXD8_9CRYT</name>
<feature type="domain" description="Beta-lactamase-related" evidence="2">
    <location>
        <begin position="502"/>
        <end position="690"/>
    </location>
</feature>
<reference evidence="4 5" key="1">
    <citation type="submission" date="2016-10" db="EMBL/GenBank/DDBJ databases">
        <title>Reductive evolution of mitochondrial metabolism and differential evolution of invasion-related proteins in Cryptosporidium.</title>
        <authorList>
            <person name="Liu S."/>
            <person name="Roellig D.M."/>
            <person name="Guo Y."/>
            <person name="Li N."/>
            <person name="Frace M.A."/>
            <person name="Tang K."/>
            <person name="Zhang L."/>
            <person name="Feng Y."/>
            <person name="Xiao L."/>
        </authorList>
    </citation>
    <scope>NUCLEOTIDE SEQUENCE [LARGE SCALE GENOMIC DNA]</scope>
    <source>
        <strain evidence="4">30847</strain>
    </source>
</reference>
<dbReference type="InterPro" id="IPR004147">
    <property type="entry name" value="ABC1_dom"/>
</dbReference>
<feature type="compositionally biased region" description="Polar residues" evidence="1">
    <location>
        <begin position="791"/>
        <end position="806"/>
    </location>
</feature>
<evidence type="ECO:0000313" key="5">
    <source>
        <dbReference type="Proteomes" id="UP000186804"/>
    </source>
</evidence>
<evidence type="ECO:0000313" key="4">
    <source>
        <dbReference type="EMBL" id="OII78187.1"/>
    </source>
</evidence>
<dbReference type="InterPro" id="IPR001466">
    <property type="entry name" value="Beta-lactam-related"/>
</dbReference>
<dbReference type="RefSeq" id="XP_067070033.1">
    <property type="nucleotide sequence ID" value="XM_067213742.1"/>
</dbReference>
<dbReference type="InterPro" id="IPR051130">
    <property type="entry name" value="Mito_struct-func_regulator"/>
</dbReference>
<evidence type="ECO:0000259" key="3">
    <source>
        <dbReference type="Pfam" id="PF03109"/>
    </source>
</evidence>
<dbReference type="CDD" id="cd05121">
    <property type="entry name" value="ABC1_ADCK3-like"/>
    <property type="match status" value="1"/>
</dbReference>
<dbReference type="PANTHER" id="PTHR43173">
    <property type="entry name" value="ABC1 FAMILY PROTEIN"/>
    <property type="match status" value="1"/>
</dbReference>
<dbReference type="GeneID" id="92367700"/>